<reference evidence="1 2" key="1">
    <citation type="submission" date="2016-10" db="EMBL/GenBank/DDBJ databases">
        <authorList>
            <person name="de Groot N.N."/>
        </authorList>
    </citation>
    <scope>NUCLEOTIDE SEQUENCE [LARGE SCALE GENOMIC DNA]</scope>
    <source>
        <strain evidence="1 2">DSM 28129</strain>
    </source>
</reference>
<dbReference type="Proteomes" id="UP000198972">
    <property type="component" value="Unassembled WGS sequence"/>
</dbReference>
<proteinExistence type="predicted"/>
<sequence length="41" mass="4839">MNRGKAGKINDWNELRYMAYHILGYDYKDINGLVAGRDHRI</sequence>
<keyword evidence="2" id="KW-1185">Reference proteome</keyword>
<evidence type="ECO:0000313" key="2">
    <source>
        <dbReference type="Proteomes" id="UP000198972"/>
    </source>
</evidence>
<name>A0A1G7T7H0_9BACL</name>
<accession>A0A1G7T7H0</accession>
<gene>
    <name evidence="1" type="ORF">SAMN04488542_1353</name>
</gene>
<dbReference type="AlphaFoldDB" id="A0A1G7T7H0"/>
<organism evidence="1 2">
    <name type="scientific">Fontibacillus panacisegetis</name>
    <dbReference type="NCBI Taxonomy" id="670482"/>
    <lineage>
        <taxon>Bacteria</taxon>
        <taxon>Bacillati</taxon>
        <taxon>Bacillota</taxon>
        <taxon>Bacilli</taxon>
        <taxon>Bacillales</taxon>
        <taxon>Paenibacillaceae</taxon>
        <taxon>Fontibacillus</taxon>
    </lineage>
</organism>
<evidence type="ECO:0000313" key="1">
    <source>
        <dbReference type="EMBL" id="SDG31246.1"/>
    </source>
</evidence>
<dbReference type="EMBL" id="FNBG01000035">
    <property type="protein sequence ID" value="SDG31246.1"/>
    <property type="molecule type" value="Genomic_DNA"/>
</dbReference>
<protein>
    <submittedName>
        <fullName evidence="1">Uncharacterized protein</fullName>
    </submittedName>
</protein>